<evidence type="ECO:0000313" key="2">
    <source>
        <dbReference type="EMBL" id="KAG6412185.1"/>
    </source>
</evidence>
<feature type="compositionally biased region" description="Basic and acidic residues" evidence="1">
    <location>
        <begin position="18"/>
        <end position="30"/>
    </location>
</feature>
<dbReference type="EMBL" id="PNBA02000009">
    <property type="protein sequence ID" value="KAG6412185.1"/>
    <property type="molecule type" value="Genomic_DNA"/>
</dbReference>
<evidence type="ECO:0000256" key="1">
    <source>
        <dbReference type="SAM" id="MobiDB-lite"/>
    </source>
</evidence>
<dbReference type="AlphaFoldDB" id="A0A8X8XCU3"/>
<name>A0A8X8XCU3_SALSN</name>
<feature type="region of interest" description="Disordered" evidence="1">
    <location>
        <begin position="73"/>
        <end position="111"/>
    </location>
</feature>
<proteinExistence type="predicted"/>
<sequence>MRKATPLYSDGVNPPSSGEDKDGEINGDRRSRLRRTHRGSEERRRANLREKPLLLSPLNRGLDWEIWFCEREKEGSEEMEGNGAGESPASQANGDSPREESEEEEEAPLIS</sequence>
<comment type="caution">
    <text evidence="2">The sequence shown here is derived from an EMBL/GenBank/DDBJ whole genome shotgun (WGS) entry which is preliminary data.</text>
</comment>
<evidence type="ECO:0000313" key="3">
    <source>
        <dbReference type="Proteomes" id="UP000298416"/>
    </source>
</evidence>
<keyword evidence="3" id="KW-1185">Reference proteome</keyword>
<organism evidence="2">
    <name type="scientific">Salvia splendens</name>
    <name type="common">Scarlet sage</name>
    <dbReference type="NCBI Taxonomy" id="180675"/>
    <lineage>
        <taxon>Eukaryota</taxon>
        <taxon>Viridiplantae</taxon>
        <taxon>Streptophyta</taxon>
        <taxon>Embryophyta</taxon>
        <taxon>Tracheophyta</taxon>
        <taxon>Spermatophyta</taxon>
        <taxon>Magnoliopsida</taxon>
        <taxon>eudicotyledons</taxon>
        <taxon>Gunneridae</taxon>
        <taxon>Pentapetalae</taxon>
        <taxon>asterids</taxon>
        <taxon>lamiids</taxon>
        <taxon>Lamiales</taxon>
        <taxon>Lamiaceae</taxon>
        <taxon>Nepetoideae</taxon>
        <taxon>Mentheae</taxon>
        <taxon>Salviinae</taxon>
        <taxon>Salvia</taxon>
        <taxon>Salvia subgen. Calosphace</taxon>
        <taxon>core Calosphace</taxon>
    </lineage>
</organism>
<accession>A0A8X8XCU3</accession>
<protein>
    <submittedName>
        <fullName evidence="2">Uncharacterized protein</fullName>
    </submittedName>
</protein>
<dbReference type="Proteomes" id="UP000298416">
    <property type="component" value="Unassembled WGS sequence"/>
</dbReference>
<feature type="compositionally biased region" description="Basic and acidic residues" evidence="1">
    <location>
        <begin position="38"/>
        <end position="52"/>
    </location>
</feature>
<feature type="region of interest" description="Disordered" evidence="1">
    <location>
        <begin position="1"/>
        <end position="53"/>
    </location>
</feature>
<feature type="compositionally biased region" description="Acidic residues" evidence="1">
    <location>
        <begin position="100"/>
        <end position="111"/>
    </location>
</feature>
<gene>
    <name evidence="2" type="ORF">SASPL_124855</name>
</gene>
<reference evidence="2" key="1">
    <citation type="submission" date="2018-01" db="EMBL/GenBank/DDBJ databases">
        <authorList>
            <person name="Mao J.F."/>
        </authorList>
    </citation>
    <scope>NUCLEOTIDE SEQUENCE</scope>
    <source>
        <strain evidence="2">Huo1</strain>
        <tissue evidence="2">Leaf</tissue>
    </source>
</reference>
<reference evidence="2" key="2">
    <citation type="submission" date="2020-08" db="EMBL/GenBank/DDBJ databases">
        <title>Plant Genome Project.</title>
        <authorList>
            <person name="Zhang R.-G."/>
        </authorList>
    </citation>
    <scope>NUCLEOTIDE SEQUENCE</scope>
    <source>
        <strain evidence="2">Huo1</strain>
        <tissue evidence="2">Leaf</tissue>
    </source>
</reference>